<evidence type="ECO:0000313" key="1">
    <source>
        <dbReference type="EMBL" id="CAH2070633.1"/>
    </source>
</evidence>
<accession>A0AAU9SS29</accession>
<dbReference type="EMBL" id="OU466862">
    <property type="protein sequence ID" value="CAH2070633.1"/>
    <property type="molecule type" value="Genomic_DNA"/>
</dbReference>
<gene>
    <name evidence="1" type="ORF">TAV2_LOCUS20251</name>
</gene>
<keyword evidence="2" id="KW-1185">Reference proteome</keyword>
<dbReference type="InterPro" id="IPR036093">
    <property type="entry name" value="NAC_dom_sf"/>
</dbReference>
<dbReference type="SUPFAM" id="SSF101941">
    <property type="entry name" value="NAC domain"/>
    <property type="match status" value="1"/>
</dbReference>
<dbReference type="PANTHER" id="PTHR31124:SF8">
    <property type="entry name" value="NAC DOMAIN-CONTAINING PROTEIN"/>
    <property type="match status" value="1"/>
</dbReference>
<sequence>MEDHSVSSEDDDDLIEPADEVIISYYLKMMMNNGKSWPNHFLRDEYAHMYNLNPNYFVKTQSPNYFVFVAGESWLTTFPAKRASVRHGAMEDYVASSYPFVLYMGHYFFVNKIETSGRTDGCHGGCWRMIRHDKAIISTRTKEVLGFKRFYHFYHSEKPKFAKPAFKSEEDEVKVTWAALSSLMHLVSKETRKAIPVVFFAGEQFQTPTTPIPELDRSRNEVLQVSVASDRDEKPTPQEKFFEHMVDPSRLWINDNELSPLQLRHDCVILPASSKDDSEEKRSACSAGAERVWEPGGLPIKAARCDWLDEYQGKGDMLQFKPKISGANTKTLSLLIEVLKIKFQSDDVLSFHDGILVIRRLLSSGVYNRVWEPGEHLTLLIALLVEHCFEEQENCSIHGSFDDTIAVTFDPGGVFQEKGISSANPVRESTLQSIVRSHSDGFKIQFKLISDQAQEFLTYGAFHLQKPPELSTIREDVTFRDGDDYCHDEMQAYSKTLWFTLADTIVEKYQRKILDNERVTVISDPNDGRLLNFVEAWIHCECKDQGVTLNFDDSKGFHGYLMDESTQEANKVLKGMIIHKLVWLKHTVFQNNSEDDLVILGYKWLLKLGETLINGKDKTMSFYCDARWVSISGTKITLKSDIALQEEIHLVKHQEFKTEYGITVNSKLEGSAEKRRTQQQLECYHKESMVHTLTQLCLIVAIVSGAIAGAQAECMMLQIESYRRYESDLGMRDSIAPSRACMDKRAKVKVIVSKVFVVTAKAFTMRIVMLDLASSKIVNVEEYPAGNMEDGVSGTYQQGKVICRIRVLFAEALDYWNRFEKEDA</sequence>
<proteinExistence type="predicted"/>
<reference evidence="1 2" key="1">
    <citation type="submission" date="2022-03" db="EMBL/GenBank/DDBJ databases">
        <authorList>
            <person name="Nunn A."/>
            <person name="Chopra R."/>
            <person name="Nunn A."/>
            <person name="Contreras Garrido A."/>
        </authorList>
    </citation>
    <scope>NUCLEOTIDE SEQUENCE [LARGE SCALE GENOMIC DNA]</scope>
</reference>
<dbReference type="AlphaFoldDB" id="A0AAU9SS29"/>
<protein>
    <submittedName>
        <fullName evidence="1">Uncharacterized protein</fullName>
    </submittedName>
</protein>
<dbReference type="Proteomes" id="UP000836841">
    <property type="component" value="Chromosome 6"/>
</dbReference>
<name>A0AAU9SS29_THLAR</name>
<dbReference type="GO" id="GO:0006355">
    <property type="term" value="P:regulation of DNA-templated transcription"/>
    <property type="evidence" value="ECO:0007669"/>
    <property type="project" value="InterPro"/>
</dbReference>
<feature type="non-terminal residue" evidence="1">
    <location>
        <position position="1"/>
    </location>
</feature>
<organism evidence="1 2">
    <name type="scientific">Thlaspi arvense</name>
    <name type="common">Field penny-cress</name>
    <dbReference type="NCBI Taxonomy" id="13288"/>
    <lineage>
        <taxon>Eukaryota</taxon>
        <taxon>Viridiplantae</taxon>
        <taxon>Streptophyta</taxon>
        <taxon>Embryophyta</taxon>
        <taxon>Tracheophyta</taxon>
        <taxon>Spermatophyta</taxon>
        <taxon>Magnoliopsida</taxon>
        <taxon>eudicotyledons</taxon>
        <taxon>Gunneridae</taxon>
        <taxon>Pentapetalae</taxon>
        <taxon>rosids</taxon>
        <taxon>malvids</taxon>
        <taxon>Brassicales</taxon>
        <taxon>Brassicaceae</taxon>
        <taxon>Thlaspideae</taxon>
        <taxon>Thlaspi</taxon>
    </lineage>
</organism>
<dbReference type="GO" id="GO:0003677">
    <property type="term" value="F:DNA binding"/>
    <property type="evidence" value="ECO:0007669"/>
    <property type="project" value="InterPro"/>
</dbReference>
<dbReference type="PANTHER" id="PTHR31124">
    <property type="entry name" value="APICAL MERISTEM FORMATION PROTEIN-RELATED-RELATED"/>
    <property type="match status" value="1"/>
</dbReference>
<evidence type="ECO:0000313" key="2">
    <source>
        <dbReference type="Proteomes" id="UP000836841"/>
    </source>
</evidence>